<dbReference type="SMR" id="A0A0H3BIN6"/>
<gene>
    <name evidence="2" type="ordered locus">TPASS_0352</name>
</gene>
<dbReference type="AlphaFoldDB" id="A0A0H3BIN6"/>
<dbReference type="PATRIC" id="fig|455434.6.peg.352"/>
<dbReference type="EMBL" id="CP000805">
    <property type="protein sequence ID" value="ACD70778.1"/>
    <property type="molecule type" value="Genomic_DNA"/>
</dbReference>
<dbReference type="Pfam" id="PF02229">
    <property type="entry name" value="PC4"/>
    <property type="match status" value="1"/>
</dbReference>
<evidence type="ECO:0000313" key="3">
    <source>
        <dbReference type="Proteomes" id="UP000001202"/>
    </source>
</evidence>
<dbReference type="GO" id="GO:0006355">
    <property type="term" value="P:regulation of DNA-templated transcription"/>
    <property type="evidence" value="ECO:0007669"/>
    <property type="project" value="InterPro"/>
</dbReference>
<reference evidence="2 3" key="1">
    <citation type="journal article" date="2008" name="BMC Microbiol.">
        <title>Complete genome sequence of Treponema pallidum ssp. pallidum strain SS14 determined with oligonucleotide arrays.</title>
        <authorList>
            <person name="Matejkova P."/>
            <person name="Strouhal M."/>
            <person name="Smajs D."/>
            <person name="Norris S.J."/>
            <person name="Palzkill T."/>
            <person name="Petrosino J.F."/>
            <person name="Sodergren E."/>
            <person name="Norton J.E."/>
            <person name="Singh J."/>
            <person name="Richmond T.A."/>
            <person name="Molla M.N."/>
            <person name="Albert T.J."/>
            <person name="Weinstock G.M."/>
        </authorList>
    </citation>
    <scope>NUCLEOTIDE SEQUENCE [LARGE SCALE GENOMIC DNA]</scope>
    <source>
        <strain evidence="2 3">SS14</strain>
    </source>
</reference>
<feature type="domain" description="Transcriptional coactivator p15 (PC4) C-terminal" evidence="1">
    <location>
        <begin position="30"/>
        <end position="75"/>
    </location>
</feature>
<dbReference type="RefSeq" id="WP_010881800.1">
    <property type="nucleotide sequence ID" value="NC_010741.1"/>
</dbReference>
<proteinExistence type="predicted"/>
<dbReference type="InterPro" id="IPR003173">
    <property type="entry name" value="PC4_C"/>
</dbReference>
<dbReference type="Proteomes" id="UP000001202">
    <property type="component" value="Chromosome"/>
</dbReference>
<dbReference type="Gene3D" id="2.30.31.70">
    <property type="match status" value="1"/>
</dbReference>
<name>A0A0H3BIN6_TREPS</name>
<dbReference type="InterPro" id="IPR017154">
    <property type="entry name" value="PC4-like"/>
</dbReference>
<dbReference type="KEGG" id="tpp:TPASS_0352"/>
<dbReference type="GeneID" id="93876131"/>
<accession>A0A0H3BIN6</accession>
<dbReference type="GO" id="GO:0003677">
    <property type="term" value="F:DNA binding"/>
    <property type="evidence" value="ECO:0007669"/>
    <property type="project" value="InterPro"/>
</dbReference>
<dbReference type="PIRSF" id="PIRSF037246">
    <property type="entry name" value="UCP037246"/>
    <property type="match status" value="1"/>
</dbReference>
<protein>
    <recommendedName>
        <fullName evidence="1">Transcriptional coactivator p15 (PC4) C-terminal domain-containing protein</fullName>
    </recommendedName>
</protein>
<organism evidence="2 3">
    <name type="scientific">Treponema pallidum subsp. pallidum (strain SS14)</name>
    <dbReference type="NCBI Taxonomy" id="455434"/>
    <lineage>
        <taxon>Bacteria</taxon>
        <taxon>Pseudomonadati</taxon>
        <taxon>Spirochaetota</taxon>
        <taxon>Spirochaetia</taxon>
        <taxon>Spirochaetales</taxon>
        <taxon>Treponemataceae</taxon>
        <taxon>Treponema</taxon>
    </lineage>
</organism>
<evidence type="ECO:0000313" key="2">
    <source>
        <dbReference type="EMBL" id="ACD70778.1"/>
    </source>
</evidence>
<evidence type="ECO:0000259" key="1">
    <source>
        <dbReference type="Pfam" id="PF02229"/>
    </source>
</evidence>
<sequence>MREKEGGVVNDDFHYEVTRNWGTLSTSGNGWSLELKSISWNGRPEKYDIRAWSPDKSKMGKGVTLTRAEIVALRDLLNSMSLDPY</sequence>